<dbReference type="Proteomes" id="UP000664698">
    <property type="component" value="Unassembled WGS sequence"/>
</dbReference>
<dbReference type="PROSITE" id="PS51257">
    <property type="entry name" value="PROKAR_LIPOPROTEIN"/>
    <property type="match status" value="1"/>
</dbReference>
<comment type="caution">
    <text evidence="1">The sequence shown here is derived from an EMBL/GenBank/DDBJ whole genome shotgun (WGS) entry which is preliminary data.</text>
</comment>
<accession>A0ABS3BT59</accession>
<evidence type="ECO:0008006" key="3">
    <source>
        <dbReference type="Google" id="ProtNLM"/>
    </source>
</evidence>
<gene>
    <name evidence="1" type="ORF">J0A67_16225</name>
</gene>
<sequence>MKTTTPIILSLVLTLTIIGCNQKTDDKESNDLTGTIWTSVVVQDICLDTLKFHADNKVSYYACEVGWTYDAIYSIHGDSVKIGINTTQLDVDKYDPHEPTSKYVLRIKETELEWLKIEHYYAGEFEEVGQEIYDNLKNFKKEKKH</sequence>
<organism evidence="1 2">
    <name type="scientific">Algoriphagus aestuariicola</name>
    <dbReference type="NCBI Taxonomy" id="1852016"/>
    <lineage>
        <taxon>Bacteria</taxon>
        <taxon>Pseudomonadati</taxon>
        <taxon>Bacteroidota</taxon>
        <taxon>Cytophagia</taxon>
        <taxon>Cytophagales</taxon>
        <taxon>Cyclobacteriaceae</taxon>
        <taxon>Algoriphagus</taxon>
    </lineage>
</organism>
<evidence type="ECO:0000313" key="1">
    <source>
        <dbReference type="EMBL" id="MBN7802421.1"/>
    </source>
</evidence>
<protein>
    <recommendedName>
        <fullName evidence="3">Lipoprotein</fullName>
    </recommendedName>
</protein>
<evidence type="ECO:0000313" key="2">
    <source>
        <dbReference type="Proteomes" id="UP000664698"/>
    </source>
</evidence>
<proteinExistence type="predicted"/>
<keyword evidence="2" id="KW-1185">Reference proteome</keyword>
<reference evidence="1 2" key="1">
    <citation type="submission" date="2021-03" db="EMBL/GenBank/DDBJ databases">
        <title>novel species isolated from a fishpond in China.</title>
        <authorList>
            <person name="Lu H."/>
            <person name="Cai Z."/>
        </authorList>
    </citation>
    <scope>NUCLEOTIDE SEQUENCE [LARGE SCALE GENOMIC DNA]</scope>
    <source>
        <strain evidence="1 2">JCM 31546</strain>
    </source>
</reference>
<dbReference type="EMBL" id="JAFKCW010000003">
    <property type="protein sequence ID" value="MBN7802421.1"/>
    <property type="molecule type" value="Genomic_DNA"/>
</dbReference>
<name>A0ABS3BT59_9BACT</name>
<dbReference type="RefSeq" id="WP_206570411.1">
    <property type="nucleotide sequence ID" value="NZ_JAFKCW010000003.1"/>
</dbReference>